<organism evidence="1 2">
    <name type="scientific">Sphaerodactylus townsendi</name>
    <dbReference type="NCBI Taxonomy" id="933632"/>
    <lineage>
        <taxon>Eukaryota</taxon>
        <taxon>Metazoa</taxon>
        <taxon>Chordata</taxon>
        <taxon>Craniata</taxon>
        <taxon>Vertebrata</taxon>
        <taxon>Euteleostomi</taxon>
        <taxon>Lepidosauria</taxon>
        <taxon>Squamata</taxon>
        <taxon>Bifurcata</taxon>
        <taxon>Gekkota</taxon>
        <taxon>Sphaerodactylidae</taxon>
        <taxon>Sphaerodactylus</taxon>
    </lineage>
</organism>
<evidence type="ECO:0000313" key="1">
    <source>
        <dbReference type="EMBL" id="KAH8002103.1"/>
    </source>
</evidence>
<accession>A0ACB8FAC2</accession>
<dbReference type="EMBL" id="CM037621">
    <property type="protein sequence ID" value="KAH8002103.1"/>
    <property type="molecule type" value="Genomic_DNA"/>
</dbReference>
<name>A0ACB8FAC2_9SAUR</name>
<proteinExistence type="predicted"/>
<evidence type="ECO:0000313" key="2">
    <source>
        <dbReference type="Proteomes" id="UP000827872"/>
    </source>
</evidence>
<keyword evidence="2" id="KW-1185">Reference proteome</keyword>
<gene>
    <name evidence="1" type="ORF">K3G42_020303</name>
</gene>
<protein>
    <submittedName>
        <fullName evidence="1">Uncharacterized protein</fullName>
    </submittedName>
</protein>
<reference evidence="1" key="1">
    <citation type="submission" date="2021-08" db="EMBL/GenBank/DDBJ databases">
        <title>The first chromosome-level gecko genome reveals the dynamic sex chromosomes of Neotropical dwarf geckos (Sphaerodactylidae: Sphaerodactylus).</title>
        <authorList>
            <person name="Pinto B.J."/>
            <person name="Keating S.E."/>
            <person name="Gamble T."/>
        </authorList>
    </citation>
    <scope>NUCLEOTIDE SEQUENCE</scope>
    <source>
        <strain evidence="1">TG3544</strain>
    </source>
</reference>
<sequence length="140" mass="15693">MISCRKEGFVLEGTNEGGSIPLSALLSRTLTSDGEPTWRKIPHYPSSRCSGRFFYGGATNLFHKENYAHSPSLRSISCFLSVTYCTAWSLLCGISAGYDVIESTIQSSYFLQEDQSLQSDDQLQFWEITRLHLLMQGYGT</sequence>
<comment type="caution">
    <text evidence="1">The sequence shown here is derived from an EMBL/GenBank/DDBJ whole genome shotgun (WGS) entry which is preliminary data.</text>
</comment>
<dbReference type="Proteomes" id="UP000827872">
    <property type="component" value="Linkage Group LG08"/>
</dbReference>